<accession>A0A097ESL8</accession>
<dbReference type="EMBL" id="CP006694">
    <property type="protein sequence ID" value="AIT10929.1"/>
    <property type="molecule type" value="Genomic_DNA"/>
</dbReference>
<gene>
    <name evidence="1" type="ORF">LSS_21910</name>
</gene>
<proteinExistence type="predicted"/>
<reference evidence="1 2" key="2">
    <citation type="journal article" date="2014" name="Emerg. Microbes Infect.">
        <title>Potential impact on kidney infection: a whole-genome analysis of Leptospira santarosai serovar Shermani.</title>
        <authorList>
            <person name="Chou L.F."/>
            <person name="Chen T.W."/>
            <person name="Ko Y.C."/>
            <person name="Pan M.J."/>
            <person name="Tian Y.C."/>
            <person name="Chiu C.H."/>
            <person name="Tang P."/>
            <person name="Hung C.C."/>
            <person name="Yang C.W."/>
        </authorList>
    </citation>
    <scope>NUCLEOTIDE SEQUENCE</scope>
    <source>
        <strain evidence="1 2">LT 821</strain>
    </source>
</reference>
<dbReference type="AlphaFoldDB" id="A0A097ESL8"/>
<evidence type="ECO:0000313" key="2">
    <source>
        <dbReference type="Proteomes" id="UP000035800"/>
    </source>
</evidence>
<dbReference type="STRING" id="758847.LSS_21910"/>
<name>A0A097ESL8_9LEPT</name>
<protein>
    <submittedName>
        <fullName evidence="1">Uncharacterized protein</fullName>
    </submittedName>
</protein>
<organism evidence="1 2">
    <name type="scientific">Leptospira santarosai serovar Shermani str. LT 821</name>
    <dbReference type="NCBI Taxonomy" id="758847"/>
    <lineage>
        <taxon>Bacteria</taxon>
        <taxon>Pseudomonadati</taxon>
        <taxon>Spirochaetota</taxon>
        <taxon>Spirochaetia</taxon>
        <taxon>Leptospirales</taxon>
        <taxon>Leptospiraceae</taxon>
        <taxon>Leptospira</taxon>
    </lineage>
</organism>
<sequence length="44" mass="5248">MFSSVRYGSENVRLVLNFRDFYSFFLSCLKNLTRNRFLSVGSLY</sequence>
<dbReference type="KEGG" id="lst:LSS_21910"/>
<evidence type="ECO:0000313" key="1">
    <source>
        <dbReference type="EMBL" id="AIT10929.1"/>
    </source>
</evidence>
<dbReference type="Proteomes" id="UP000035800">
    <property type="component" value="Chromosome I"/>
</dbReference>
<reference evidence="1 2" key="1">
    <citation type="journal article" date="2012" name="Gene">
        <title>Sequence of Leptospira santarosai serovar Shermani genome and prediction of virulence-associated genes.</title>
        <authorList>
            <person name="Chou L.F."/>
            <person name="Chen Y.T."/>
            <person name="Lu C.W."/>
            <person name="Ko Y.C."/>
            <person name="Tang C.Y."/>
            <person name="Pan M.J."/>
            <person name="Tian Y.C."/>
            <person name="Chiu C.H."/>
            <person name="Hung C.C."/>
            <person name="Yang C.W."/>
        </authorList>
    </citation>
    <scope>NUCLEOTIDE SEQUENCE [LARGE SCALE GENOMIC DNA]</scope>
    <source>
        <strain evidence="1">LT 821</strain>
    </source>
</reference>